<dbReference type="VEuPathDB" id="PlasmoDB:PKA1H_040009100"/>
<feature type="region of interest" description="Disordered" evidence="3">
    <location>
        <begin position="1175"/>
        <end position="1229"/>
    </location>
</feature>
<evidence type="ECO:0000256" key="2">
    <source>
        <dbReference type="ARBA" id="ARBA00022737"/>
    </source>
</evidence>
<evidence type="ECO:0000256" key="3">
    <source>
        <dbReference type="SAM" id="MobiDB-lite"/>
    </source>
</evidence>
<dbReference type="OrthoDB" id="386658at2759"/>
<dbReference type="InterPro" id="IPR050630">
    <property type="entry name" value="WD_repeat_EMAP"/>
</dbReference>
<dbReference type="VEuPathDB" id="PlasmoDB:PKNOH_S08504700"/>
<dbReference type="InterPro" id="IPR015943">
    <property type="entry name" value="WD40/YVTN_repeat-like_dom_sf"/>
</dbReference>
<dbReference type="VEuPathDB" id="PlasmoDB:PKNH_0404400"/>
<evidence type="ECO:0008006" key="6">
    <source>
        <dbReference type="Google" id="ProtNLM"/>
    </source>
</evidence>
<dbReference type="SUPFAM" id="SSF50978">
    <property type="entry name" value="WD40 repeat-like"/>
    <property type="match status" value="1"/>
</dbReference>
<keyword evidence="2" id="KW-0677">Repeat</keyword>
<organism evidence="4 5">
    <name type="scientific">Plasmodium knowlesi</name>
    <dbReference type="NCBI Taxonomy" id="5850"/>
    <lineage>
        <taxon>Eukaryota</taxon>
        <taxon>Sar</taxon>
        <taxon>Alveolata</taxon>
        <taxon>Apicomplexa</taxon>
        <taxon>Aconoidasida</taxon>
        <taxon>Haemosporida</taxon>
        <taxon>Plasmodiidae</taxon>
        <taxon>Plasmodium</taxon>
        <taxon>Plasmodium (Plasmodium)</taxon>
    </lineage>
</organism>
<comment type="caution">
    <text evidence="4">The sequence shown here is derived from an EMBL/GenBank/DDBJ whole genome shotgun (WGS) entry which is preliminary data.</text>
</comment>
<feature type="compositionally biased region" description="Acidic residues" evidence="3">
    <location>
        <begin position="1208"/>
        <end position="1223"/>
    </location>
</feature>
<evidence type="ECO:0000313" key="4">
    <source>
        <dbReference type="EMBL" id="OTN66812.1"/>
    </source>
</evidence>
<dbReference type="Gene3D" id="2.130.10.10">
    <property type="entry name" value="YVTN repeat-like/Quinoprotein amine dehydrogenase"/>
    <property type="match status" value="1"/>
</dbReference>
<dbReference type="EMBL" id="NETL01000022">
    <property type="protein sequence ID" value="OTN66812.1"/>
    <property type="molecule type" value="Genomic_DNA"/>
</dbReference>
<protein>
    <recommendedName>
        <fullName evidence="6">WD repeat-containing protein</fullName>
    </recommendedName>
</protein>
<dbReference type="eggNOG" id="ENOG502QWUQ">
    <property type="taxonomic scope" value="Eukaryota"/>
</dbReference>
<feature type="region of interest" description="Disordered" evidence="3">
    <location>
        <begin position="1291"/>
        <end position="1330"/>
    </location>
</feature>
<dbReference type="PANTHER" id="PTHR13720:SF33">
    <property type="entry name" value="HELP DOMAIN-CONTAINING PROTEIN"/>
    <property type="match status" value="1"/>
</dbReference>
<evidence type="ECO:0000313" key="5">
    <source>
        <dbReference type="Proteomes" id="UP000195012"/>
    </source>
</evidence>
<dbReference type="InterPro" id="IPR036322">
    <property type="entry name" value="WD40_repeat_dom_sf"/>
</dbReference>
<evidence type="ECO:0000256" key="1">
    <source>
        <dbReference type="ARBA" id="ARBA00022574"/>
    </source>
</evidence>
<dbReference type="PANTHER" id="PTHR13720">
    <property type="entry name" value="WD-40 REPEAT PROTEIN"/>
    <property type="match status" value="1"/>
</dbReference>
<sequence length="1548" mass="175228">MEFGVTPLRNDAEKRIKFIPEYVHGYCGGRNNILKFANRKVIYPVDNLVVVYDLLDRVQSIFAQHLNEVTLVRCRESGTTVLSAEESNSHVRIYLWDKNNFIILAKIKIKKKHFVDIEFLNDGDIFLLCKWASKLVCLVLSVERFRDGGVRLSMNSVFLVKVTEGCYETAERRRRQNGNDAPDDGGGGNCVNRRRCGSTITMLERRLMARVITERSNVFRLLRKRRTRNDAHIIANRKAEGATAGKSYFRKVMVKDAANFVQVKERRKGGHQHYDIAFVIPFVKESKRFNRLLTEFRVSVPADNNACVYNGEYMFLYVMKNGVLYERLRNERVSNASFVNDGSFSKPEEAAHFFSFLSMDLIVSGLRLCDLSGEGEITRDGSNGEFPIWTEGSVGEWIIQRGNSPNQGSIMKEEHLNMGKCVTNRFDNFFGDEISAVALVTCLCVKEGDDIDVVLKLQRRVLHGDRNTNPQLHSKKERSMNKVPSRRKKILIVGTKRGVIIIIDFRKPHKVEHLRKISEDGIVSIFTHQNCVVVLSCSGVLYFLEVPNYEMSKSVDIFCSLGEDSPSVDKRKLSTMRGTSDCALLERGFVNSFRGGTTSRRSGVHMGNNPTRSYTEQKGKESSGGLLSLSVRKRPTVNDKEGKRIICASCLLDVYTVVLGISNDQMILYNLISNESCSIYPRRQKINCFTLGNDHIFYNVERCLYKMSLVQYNCPVKVMTLTEGPISSFVFLSRGVLICGTVRGSLCFFSVSEGGVKVINKVQMKEFATAGMRGSRCVRGIPTMSYIPTIPFENSPFGGEYEEKNGPKENTNEVICSIGKVVPNSGYSKRKNDERMNDLTPLGKQISWLVLNRARNILLCATERCIYLFRIQVGGNEKVDLRYLRCLHFERTIVHVSLVQKYDNLFYVAVREGIHNTSGGNRYSYHLFSFTCSKSRRTKMIDLCRKVLFESTRLCPYLHPREERFGLLKDKVVCLLHPYTFAVYSFCVKKTLKRDKTSAQRRVSKNLSYLTSCGELTSEGTNHPKGRSTVCPFRNWHMDVSLFWKSRKTDRSGSCKSTIRQGAQRKWVGVAKREEHTKEDIYKAPLRKDHGGKHTQGIDKLKPKCEATLMGSSKFRGKHDQVKERVEELNGRKMKDYTKYKLLRNILQKRASLESDGLFQGAHRNEVLDIGERHRTHFRVSPSKGHGGEEKYPSLRGHRGYTRMNQEKDDDNDDDNDGDDDDGLISNRCKGDTIYQNNVTGRTNFRRWSPEDSVKKYLSKYLGVFIVQEGEKNPNSTSAGAKEEEVHFPLSEGITGKGSTSKSHLSSGSIRGGTRIQGLSVKPLGGNSDVGRAKLKGRKMLIREKTPNGGFLRGTLHNGVRYNDRGEDKTGRRSCTSVQACDKSEVCINSGDAFRGGRAPIDEYTDGIKKDVVNLKNHTHSMFDWKGGNSECTPCVVTKGENGPSAFSTTNQKNHLPKNCRMTTQHDKIHPGKACKHAVLRQMGKNIQSNENGKVKYPFNMCKIKEKKKIDGKKTLVDDNIISPGDCTNVYIKAPFAINSIEIVPDHR</sequence>
<proteinExistence type="predicted"/>
<dbReference type="Proteomes" id="UP000195012">
    <property type="component" value="Unassembled WGS sequence"/>
</dbReference>
<feature type="region of interest" description="Disordered" evidence="3">
    <location>
        <begin position="596"/>
        <end position="622"/>
    </location>
</feature>
<gene>
    <name evidence="4" type="ORF">PKNOH_S08504700</name>
</gene>
<keyword evidence="1" id="KW-0853">WD repeat</keyword>
<reference evidence="4 5" key="1">
    <citation type="submission" date="2017-05" db="EMBL/GenBank/DDBJ databases">
        <title>PacBio assembly of a Plasmodium knowlesi genome sequence with Hi-C correction and manual annotation of the SICAvar gene family.</title>
        <authorList>
            <person name="Lapp S.A."/>
            <person name="Geraldo J.A."/>
            <person name="Chien J.-T."/>
            <person name="Ay F."/>
            <person name="Pakala S.B."/>
            <person name="Batugedara G."/>
            <person name="Humphrey J.C."/>
            <person name="Debarry J.D."/>
            <person name="Le Roch K.G."/>
            <person name="Galinski M.R."/>
            <person name="Kissinger J.C."/>
        </authorList>
    </citation>
    <scope>NUCLEOTIDE SEQUENCE [LARGE SCALE GENOMIC DNA]</scope>
    <source>
        <strain evidence="5">Malayan Strain Pk1 (A+)</strain>
    </source>
</reference>
<accession>A0A1Y3DQ39</accession>
<dbReference type="OMA" id="YVHGYCG"/>
<feature type="compositionally biased region" description="Low complexity" evidence="3">
    <location>
        <begin position="1297"/>
        <end position="1309"/>
    </location>
</feature>
<name>A0A1Y3DQ39_PLAKN</name>